<proteinExistence type="predicted"/>
<name>A0AAD6LQ61_9ROSI</name>
<evidence type="ECO:0000313" key="1">
    <source>
        <dbReference type="EMBL" id="KAJ6971284.1"/>
    </source>
</evidence>
<evidence type="ECO:0000313" key="2">
    <source>
        <dbReference type="Proteomes" id="UP001164929"/>
    </source>
</evidence>
<dbReference type="EMBL" id="JAQIZT010000015">
    <property type="protein sequence ID" value="KAJ6971284.1"/>
    <property type="molecule type" value="Genomic_DNA"/>
</dbReference>
<keyword evidence="2" id="KW-1185">Reference proteome</keyword>
<reference evidence="1" key="1">
    <citation type="journal article" date="2023" name="Mol. Ecol. Resour.">
        <title>Chromosome-level genome assembly of a triploid poplar Populus alba 'Berolinensis'.</title>
        <authorList>
            <person name="Chen S."/>
            <person name="Yu Y."/>
            <person name="Wang X."/>
            <person name="Wang S."/>
            <person name="Zhang T."/>
            <person name="Zhou Y."/>
            <person name="He R."/>
            <person name="Meng N."/>
            <person name="Wang Y."/>
            <person name="Liu W."/>
            <person name="Liu Z."/>
            <person name="Liu J."/>
            <person name="Guo Q."/>
            <person name="Huang H."/>
            <person name="Sederoff R.R."/>
            <person name="Wang G."/>
            <person name="Qu G."/>
            <person name="Chen S."/>
        </authorList>
    </citation>
    <scope>NUCLEOTIDE SEQUENCE</scope>
    <source>
        <strain evidence="1">SC-2020</strain>
    </source>
</reference>
<organism evidence="1 2">
    <name type="scientific">Populus alba x Populus x berolinensis</name>
    <dbReference type="NCBI Taxonomy" id="444605"/>
    <lineage>
        <taxon>Eukaryota</taxon>
        <taxon>Viridiplantae</taxon>
        <taxon>Streptophyta</taxon>
        <taxon>Embryophyta</taxon>
        <taxon>Tracheophyta</taxon>
        <taxon>Spermatophyta</taxon>
        <taxon>Magnoliopsida</taxon>
        <taxon>eudicotyledons</taxon>
        <taxon>Gunneridae</taxon>
        <taxon>Pentapetalae</taxon>
        <taxon>rosids</taxon>
        <taxon>fabids</taxon>
        <taxon>Malpighiales</taxon>
        <taxon>Salicaceae</taxon>
        <taxon>Saliceae</taxon>
        <taxon>Populus</taxon>
    </lineage>
</organism>
<dbReference type="Proteomes" id="UP001164929">
    <property type="component" value="Chromosome 15"/>
</dbReference>
<protein>
    <submittedName>
        <fullName evidence="1">Uncharacterized protein</fullName>
    </submittedName>
</protein>
<sequence>MAFGFVVSFWSVFGSLIINRGWRHINFQFLDRMG</sequence>
<gene>
    <name evidence="1" type="ORF">NC653_035526</name>
</gene>
<comment type="caution">
    <text evidence="1">The sequence shown here is derived from an EMBL/GenBank/DDBJ whole genome shotgun (WGS) entry which is preliminary data.</text>
</comment>
<dbReference type="AlphaFoldDB" id="A0AAD6LQ61"/>
<accession>A0AAD6LQ61</accession>